<dbReference type="EMBL" id="BAABDJ010000033">
    <property type="protein sequence ID" value="GAA4012968.1"/>
    <property type="molecule type" value="Genomic_DNA"/>
</dbReference>
<dbReference type="NCBIfam" id="NF012200">
    <property type="entry name" value="choice_anch_D"/>
    <property type="match status" value="1"/>
</dbReference>
<evidence type="ECO:0000259" key="7">
    <source>
        <dbReference type="Pfam" id="PF22544"/>
    </source>
</evidence>
<comment type="caution">
    <text evidence="8">The sequence shown here is derived from an EMBL/GenBank/DDBJ whole genome shotgun (WGS) entry which is preliminary data.</text>
</comment>
<dbReference type="SUPFAM" id="SSF49265">
    <property type="entry name" value="Fibronectin type III"/>
    <property type="match status" value="1"/>
</dbReference>
<dbReference type="SUPFAM" id="SSF81296">
    <property type="entry name" value="E set domains"/>
    <property type="match status" value="1"/>
</dbReference>
<protein>
    <recommendedName>
        <fullName evidence="7">HYDIN/VesB/CFA65-like Ig-like domain-containing protein</fullName>
    </recommendedName>
</protein>
<reference evidence="9" key="1">
    <citation type="journal article" date="2019" name="Int. J. Syst. Evol. Microbiol.">
        <title>The Global Catalogue of Microorganisms (GCM) 10K type strain sequencing project: providing services to taxonomists for standard genome sequencing and annotation.</title>
        <authorList>
            <consortium name="The Broad Institute Genomics Platform"/>
            <consortium name="The Broad Institute Genome Sequencing Center for Infectious Disease"/>
            <person name="Wu L."/>
            <person name="Ma J."/>
        </authorList>
    </citation>
    <scope>NUCLEOTIDE SEQUENCE [LARGE SCALE GENOMIC DNA]</scope>
    <source>
        <strain evidence="9">JCM 17224</strain>
    </source>
</reference>
<evidence type="ECO:0000256" key="3">
    <source>
        <dbReference type="ARBA" id="ARBA00022490"/>
    </source>
</evidence>
<dbReference type="InterPro" id="IPR053879">
    <property type="entry name" value="HYDIN_VesB_CFA65-like_Ig"/>
</dbReference>
<dbReference type="InterPro" id="IPR036116">
    <property type="entry name" value="FN3_sf"/>
</dbReference>
<feature type="domain" description="HYDIN/VesB/CFA65-like Ig-like" evidence="7">
    <location>
        <begin position="529"/>
        <end position="615"/>
    </location>
</feature>
<feature type="signal peptide" evidence="6">
    <location>
        <begin position="1"/>
        <end position="21"/>
    </location>
</feature>
<evidence type="ECO:0000256" key="2">
    <source>
        <dbReference type="ARBA" id="ARBA00004496"/>
    </source>
</evidence>
<keyword evidence="4" id="KW-0969">Cilium</keyword>
<gene>
    <name evidence="8" type="ORF">GCM10022408_27230</name>
</gene>
<keyword evidence="9" id="KW-1185">Reference proteome</keyword>
<dbReference type="Gene3D" id="2.60.40.10">
    <property type="entry name" value="Immunoglobulins"/>
    <property type="match status" value="3"/>
</dbReference>
<keyword evidence="6" id="KW-0732">Signal</keyword>
<evidence type="ECO:0000313" key="8">
    <source>
        <dbReference type="EMBL" id="GAA4012968.1"/>
    </source>
</evidence>
<dbReference type="CDD" id="cd00603">
    <property type="entry name" value="IPT_PCSR"/>
    <property type="match status" value="1"/>
</dbReference>
<keyword evidence="5" id="KW-0966">Cell projection</keyword>
<feature type="chain" id="PRO_5046691799" description="HYDIN/VesB/CFA65-like Ig-like domain-containing protein" evidence="6">
    <location>
        <begin position="22"/>
        <end position="1318"/>
    </location>
</feature>
<proteinExistence type="predicted"/>
<evidence type="ECO:0000313" key="9">
    <source>
        <dbReference type="Proteomes" id="UP001500567"/>
    </source>
</evidence>
<evidence type="ECO:0000256" key="4">
    <source>
        <dbReference type="ARBA" id="ARBA00023069"/>
    </source>
</evidence>
<accession>A0ABP7SKK8</accession>
<evidence type="ECO:0000256" key="6">
    <source>
        <dbReference type="SAM" id="SignalP"/>
    </source>
</evidence>
<sequence length="1318" mass="133645">MYSTTASTAATLLLPSSGAVSQVQVGTTASAGSYNTTLTGLTASTIYYYRAYATNSIGTGYGTVQQFATNATPPATVPTITSFNPLTGPVGTLVTITGTNFTGATAVTFNTTAAAFTFVDATTITATVPVGTTTGTIAVTTPGGTGTSVGSFAVTAEPVVTTTAASAITATTATTGGSFVTNGATITGRGVVYGTSANPRIGGAGVLQGSTTAGTTSPFTSTLTGLTPGTTYLVAAYTISEFGTTYDATDETFATAAPAITATPATLSGFSAIAGTASAEQSYSLAASGLASPITVTAPTGYEVSLTTGSGFAGSVSVPVTGSTVYVRLTASAPAGVANGTITNVSGSTSANVALSGTVFPAGTNNCLSEGFETAVPPAGWLATGVTRSISAGDIKFGTAAAIFGSNNGSLTTSSVANPLSLTFYLGRTANATGKTLLVEVSTTSQTTGFTTVATFDHTNVPSGSYNPYTVDLSAYSSSVLVWVRYNKVSSTTSPWRLDEVKVFCGTAPNGPEINIAQNGANIASGGSYDFGLVQSGNTATATFTVQNSGSTDLTLTTMPPVALSGSADFVVTAQPATTIASTSSTTFTVTFTPSTTTAQTATLSIANNDATGGENPYLITLNGTVPPTYLWNGTGTSWIEPNSWTPVRATPAANDLLIFDGSSLPTVTVTTDFISAQTVGQLIFRNNVTATFTNTGDRALTISNGNTGGADLAIGSGSTLTVTSPSALTTGLTLQLASAATASIGGSIVFDNGAHRLLGTGTNSVELLSGSSFTQTPKMIGAPFGDITANANKVIFRNGSRLEQAGGVQPFGLNAPSTAITLEPTSLYVFSVPENPLSPTQTNVPPLSGRTFGNLEFNIGNGKSAASVANSTLVIVGDLTVTSGAIGLNLDNTISIGGNLTVNGSSTLTFNPQAALAKTVNLNGSAVQTIGGTAGAGAVTFGPTSNLKINNAAGVTLARSLTLNRLELAVGKLATDATNLLTLTSTATLAVTAGSFVNGPLARQTVAGPATVLFPVGKGAAYRPVTLNITDQTSATTYIAEQKDQAFADRRLTGDLTRVSRIRYFTVTPVAPPVDFLGTITLTFGADDQVTDPSVSTLVVAKNGGNGWENIGRGIVINSTITSNPFTSFSDFALASTDPSIVLNPLPVELVRFTAARQGNGVLVKWTTASEKNNARFEVLRSVDGREFTTISTVAGQGQSTLAHTYTTLDRQALATMTYYRLRQVDFDGKASLSPVVAVGATNGVELYPNPTQRELHLLLPAAAHYRVLSPVGRTVLEGNAPTGASTLDVAALPAGLYHLEVISATGRVVRQFVKQN</sequence>
<dbReference type="InterPro" id="IPR014756">
    <property type="entry name" value="Ig_E-set"/>
</dbReference>
<evidence type="ECO:0000256" key="5">
    <source>
        <dbReference type="ARBA" id="ARBA00023273"/>
    </source>
</evidence>
<dbReference type="Pfam" id="PF22544">
    <property type="entry name" value="HYDIN_VesB_CFA65-like_Ig"/>
    <property type="match status" value="1"/>
</dbReference>
<dbReference type="NCBIfam" id="TIGR04183">
    <property type="entry name" value="Por_Secre_tail"/>
    <property type="match status" value="1"/>
</dbReference>
<comment type="subcellular location">
    <subcellularLocation>
        <location evidence="1">Cell projection</location>
        <location evidence="1">Cilium</location>
    </subcellularLocation>
    <subcellularLocation>
        <location evidence="2">Cytoplasm</location>
    </subcellularLocation>
</comment>
<organism evidence="8 9">
    <name type="scientific">Hymenobacter fastidiosus</name>
    <dbReference type="NCBI Taxonomy" id="486264"/>
    <lineage>
        <taxon>Bacteria</taxon>
        <taxon>Pseudomonadati</taxon>
        <taxon>Bacteroidota</taxon>
        <taxon>Cytophagia</taxon>
        <taxon>Cytophagales</taxon>
        <taxon>Hymenobacteraceae</taxon>
        <taxon>Hymenobacter</taxon>
    </lineage>
</organism>
<dbReference type="InterPro" id="IPR026444">
    <property type="entry name" value="Secre_tail"/>
</dbReference>
<keyword evidence="3" id="KW-0963">Cytoplasm</keyword>
<dbReference type="InterPro" id="IPR013783">
    <property type="entry name" value="Ig-like_fold"/>
</dbReference>
<name>A0ABP7SKK8_9BACT</name>
<dbReference type="Proteomes" id="UP001500567">
    <property type="component" value="Unassembled WGS sequence"/>
</dbReference>
<dbReference type="RefSeq" id="WP_345073739.1">
    <property type="nucleotide sequence ID" value="NZ_BAABDJ010000033.1"/>
</dbReference>
<evidence type="ECO:0000256" key="1">
    <source>
        <dbReference type="ARBA" id="ARBA00004138"/>
    </source>
</evidence>